<dbReference type="Proteomes" id="UP000315995">
    <property type="component" value="Chromosome"/>
</dbReference>
<accession>A0A5B8YA31</accession>
<gene>
    <name evidence="1" type="ORF">FIV42_22120</name>
</gene>
<organism evidence="1 2">
    <name type="scientific">Persicimonas caeni</name>
    <dbReference type="NCBI Taxonomy" id="2292766"/>
    <lineage>
        <taxon>Bacteria</taxon>
        <taxon>Deltaproteobacteria</taxon>
        <taxon>Bradymonadales</taxon>
        <taxon>Bradymonadaceae</taxon>
        <taxon>Persicimonas</taxon>
    </lineage>
</organism>
<dbReference type="EMBL" id="CP041186">
    <property type="protein sequence ID" value="QDG53343.1"/>
    <property type="molecule type" value="Genomic_DNA"/>
</dbReference>
<accession>A0A4Y6PYL4</accession>
<dbReference type="RefSeq" id="WP_141199804.1">
    <property type="nucleotide sequence ID" value="NZ_CP041186.1"/>
</dbReference>
<keyword evidence="2" id="KW-1185">Reference proteome</keyword>
<sequence>MTQELEFRPGLTSSEAAIAWAYARFGGEVDACDVLDGDAAKPVREVVKRVLEAPVDERARIVETWRRQDRRWDSLDELAKRLDDADIDDWAAGLGPRWKNALMRQLGRVRGKPCPWHDNSVRTRRAIVWLTLGPLRDAVKGGRAELIARSGFDLEHLVQMARGEREAWIRQLGVFQLVELTREQDRRSLARLRRALREEDRAWFDACSRYERDIDRIERGHLREFFLAISRQEPDLTARLLHLGLYTIAASSGERFAPKLRSVASRLPSTFETLLLHYHRGQQRTAAPTLAPTMRGSITLFVERRAEYGGIND</sequence>
<name>A0A4Y6PYL4_PERCE</name>
<proteinExistence type="predicted"/>
<dbReference type="AlphaFoldDB" id="A0A4Y6PYL4"/>
<protein>
    <submittedName>
        <fullName evidence="1">Uncharacterized protein</fullName>
    </submittedName>
</protein>
<evidence type="ECO:0000313" key="2">
    <source>
        <dbReference type="Proteomes" id="UP000315995"/>
    </source>
</evidence>
<reference evidence="1 2" key="1">
    <citation type="submission" date="2019-06" db="EMBL/GenBank/DDBJ databases">
        <title>Persicimonas caeni gen. nov., sp. nov., a predatory bacterium isolated from solar saltern.</title>
        <authorList>
            <person name="Wang S."/>
        </authorList>
    </citation>
    <scope>NUCLEOTIDE SEQUENCE [LARGE SCALE GENOMIC DNA]</scope>
    <source>
        <strain evidence="1 2">YN101</strain>
    </source>
</reference>
<evidence type="ECO:0000313" key="1">
    <source>
        <dbReference type="EMBL" id="QDG53343.1"/>
    </source>
</evidence>